<name>C5K911_PERM5</name>
<evidence type="ECO:0000313" key="2">
    <source>
        <dbReference type="Proteomes" id="UP000007800"/>
    </source>
</evidence>
<dbReference type="InParanoid" id="C5K911"/>
<evidence type="ECO:0000313" key="1">
    <source>
        <dbReference type="EMBL" id="EER19034.1"/>
    </source>
</evidence>
<dbReference type="GeneID" id="9049619"/>
<accession>C5K911</accession>
<keyword evidence="2" id="KW-1185">Reference proteome</keyword>
<proteinExistence type="predicted"/>
<dbReference type="EMBL" id="GG671312">
    <property type="protein sequence ID" value="EER19034.1"/>
    <property type="molecule type" value="Genomic_DNA"/>
</dbReference>
<gene>
    <name evidence="1" type="ORF">Pmar_PMAR018710</name>
</gene>
<dbReference type="AlphaFoldDB" id="C5K911"/>
<organism evidence="2">
    <name type="scientific">Perkinsus marinus (strain ATCC 50983 / TXsc)</name>
    <dbReference type="NCBI Taxonomy" id="423536"/>
    <lineage>
        <taxon>Eukaryota</taxon>
        <taxon>Sar</taxon>
        <taxon>Alveolata</taxon>
        <taxon>Perkinsozoa</taxon>
        <taxon>Perkinsea</taxon>
        <taxon>Perkinsida</taxon>
        <taxon>Perkinsidae</taxon>
        <taxon>Perkinsus</taxon>
    </lineage>
</organism>
<sequence length="53" mass="6129">MSAYVAELTADRKSGERRARYVEPVKRITGPKELSYFVENSPFDGSKKFKKFL</sequence>
<dbReference type="RefSeq" id="XP_002787238.1">
    <property type="nucleotide sequence ID" value="XM_002787192.1"/>
</dbReference>
<reference evidence="1 2" key="1">
    <citation type="submission" date="2008-07" db="EMBL/GenBank/DDBJ databases">
        <authorList>
            <person name="El-Sayed N."/>
            <person name="Caler E."/>
            <person name="Inman J."/>
            <person name="Amedeo P."/>
            <person name="Hass B."/>
            <person name="Wortman J."/>
        </authorList>
    </citation>
    <scope>NUCLEOTIDE SEQUENCE [LARGE SCALE GENOMIC DNA]</scope>
    <source>
        <strain evidence="2">ATCC 50983 / TXsc</strain>
    </source>
</reference>
<dbReference type="Proteomes" id="UP000007800">
    <property type="component" value="Unassembled WGS sequence"/>
</dbReference>
<protein>
    <submittedName>
        <fullName evidence="1">Uncharacterized protein</fullName>
    </submittedName>
</protein>